<feature type="transmembrane region" description="Helical" evidence="7">
    <location>
        <begin position="290"/>
        <end position="308"/>
    </location>
</feature>
<dbReference type="SUPFAM" id="SSF103473">
    <property type="entry name" value="MFS general substrate transporter"/>
    <property type="match status" value="1"/>
</dbReference>
<evidence type="ECO:0000313" key="10">
    <source>
        <dbReference type="Proteomes" id="UP001216579"/>
    </source>
</evidence>
<feature type="transmembrane region" description="Helical" evidence="7">
    <location>
        <begin position="380"/>
        <end position="403"/>
    </location>
</feature>
<dbReference type="RefSeq" id="WP_276095668.1">
    <property type="nucleotide sequence ID" value="NZ_JARJBC010000019.1"/>
</dbReference>
<keyword evidence="10" id="KW-1185">Reference proteome</keyword>
<feature type="transmembrane region" description="Helical" evidence="7">
    <location>
        <begin position="344"/>
        <end position="368"/>
    </location>
</feature>
<feature type="region of interest" description="Disordered" evidence="6">
    <location>
        <begin position="1"/>
        <end position="26"/>
    </location>
</feature>
<dbReference type="InterPro" id="IPR011701">
    <property type="entry name" value="MFS"/>
</dbReference>
<comment type="caution">
    <text evidence="9">The sequence shown here is derived from an EMBL/GenBank/DDBJ whole genome shotgun (WGS) entry which is preliminary data.</text>
</comment>
<evidence type="ECO:0000313" key="9">
    <source>
        <dbReference type="EMBL" id="MDF3292616.1"/>
    </source>
</evidence>
<feature type="transmembrane region" description="Helical" evidence="7">
    <location>
        <begin position="254"/>
        <end position="278"/>
    </location>
</feature>
<sequence length="451" mass="46512">MPGAEGKEIQCPGESGGLPSGETLERHGELEPPAAAVCGATGNRDFRLFWLAGAIDGLGTCASSLFLPLILLGAGYSATRVGLVATVGLATGLSVAPFAGVLADRWPRKRMMCWSALLASGAMGSAFTSVALGHVVLIHLLTVAVVEQVASAAYAAAAHGTVRRIVPPERYPLAMSRLEARDEAVQIIGPTVAGLLCQLARWLPLLADALSFLLVTGLSRAIRTELSPEPAENHPASFRTDFAEGLRFVQREPFLRFVMVWTAGINAVLSTLYFHAVFTSHARGAGPSSIGMILTLAGVGGLLGALAAPLAIRRIAPGRIVTGASWTMVPIAVALAFATRTWTYGLLLSLVSFTAPSVVIILQTKAVLVTPDRLQGRTGTALATAGQAVAALAPAAAGLLVSAFGGRPVALGCAVALTALAGYATVRAGLLRLGAGERRPAPRTGPQERAS</sequence>
<evidence type="ECO:0000256" key="5">
    <source>
        <dbReference type="ARBA" id="ARBA00023136"/>
    </source>
</evidence>
<dbReference type="EMBL" id="JARJBC010000019">
    <property type="protein sequence ID" value="MDF3292616.1"/>
    <property type="molecule type" value="Genomic_DNA"/>
</dbReference>
<feature type="transmembrane region" description="Helical" evidence="7">
    <location>
        <begin position="199"/>
        <end position="218"/>
    </location>
</feature>
<reference evidence="9 10" key="1">
    <citation type="submission" date="2023-03" db="EMBL/GenBank/DDBJ databases">
        <title>Draft genome sequence of Streptomyces sp. RB6PN23 isolated from peat swamp forest in Thailand.</title>
        <authorList>
            <person name="Klaysubun C."/>
            <person name="Duangmal K."/>
        </authorList>
    </citation>
    <scope>NUCLEOTIDE SEQUENCE [LARGE SCALE GENOMIC DNA]</scope>
    <source>
        <strain evidence="9 10">RB6PN23</strain>
    </source>
</reference>
<evidence type="ECO:0000256" key="4">
    <source>
        <dbReference type="ARBA" id="ARBA00022989"/>
    </source>
</evidence>
<feature type="domain" description="Major facilitator superfamily (MFS) profile" evidence="8">
    <location>
        <begin position="45"/>
        <end position="439"/>
    </location>
</feature>
<dbReference type="Gene3D" id="1.20.1250.20">
    <property type="entry name" value="MFS general substrate transporter like domains"/>
    <property type="match status" value="1"/>
</dbReference>
<evidence type="ECO:0000256" key="3">
    <source>
        <dbReference type="ARBA" id="ARBA00022692"/>
    </source>
</evidence>
<organism evidence="9 10">
    <name type="scientific">Streptomyces silvisoli</name>
    <dbReference type="NCBI Taxonomy" id="3034235"/>
    <lineage>
        <taxon>Bacteria</taxon>
        <taxon>Bacillati</taxon>
        <taxon>Actinomycetota</taxon>
        <taxon>Actinomycetes</taxon>
        <taxon>Kitasatosporales</taxon>
        <taxon>Streptomycetaceae</taxon>
        <taxon>Streptomyces</taxon>
    </lineage>
</organism>
<dbReference type="CDD" id="cd06173">
    <property type="entry name" value="MFS_MefA_like"/>
    <property type="match status" value="1"/>
</dbReference>
<keyword evidence="2" id="KW-1003">Cell membrane</keyword>
<evidence type="ECO:0000259" key="8">
    <source>
        <dbReference type="PROSITE" id="PS50850"/>
    </source>
</evidence>
<feature type="transmembrane region" description="Helical" evidence="7">
    <location>
        <begin position="320"/>
        <end position="338"/>
    </location>
</feature>
<dbReference type="Pfam" id="PF07690">
    <property type="entry name" value="MFS_1"/>
    <property type="match status" value="1"/>
</dbReference>
<keyword evidence="4 7" id="KW-1133">Transmembrane helix</keyword>
<protein>
    <submittedName>
        <fullName evidence="9">MFS transporter</fullName>
    </submittedName>
</protein>
<dbReference type="PROSITE" id="PS50850">
    <property type="entry name" value="MFS"/>
    <property type="match status" value="1"/>
</dbReference>
<keyword evidence="3 7" id="KW-0812">Transmembrane</keyword>
<evidence type="ECO:0000256" key="2">
    <source>
        <dbReference type="ARBA" id="ARBA00022475"/>
    </source>
</evidence>
<feature type="transmembrane region" description="Helical" evidence="7">
    <location>
        <begin position="83"/>
        <end position="103"/>
    </location>
</feature>
<dbReference type="PANTHER" id="PTHR23513:SF11">
    <property type="entry name" value="STAPHYLOFERRIN A TRANSPORTER"/>
    <property type="match status" value="1"/>
</dbReference>
<feature type="transmembrane region" description="Helical" evidence="7">
    <location>
        <begin position="409"/>
        <end position="430"/>
    </location>
</feature>
<name>A0ABT5ZSA8_9ACTN</name>
<comment type="subcellular location">
    <subcellularLocation>
        <location evidence="1">Cell membrane</location>
        <topology evidence="1">Multi-pass membrane protein</topology>
    </subcellularLocation>
</comment>
<keyword evidence="5 7" id="KW-0472">Membrane</keyword>
<accession>A0ABT5ZSA8</accession>
<proteinExistence type="predicted"/>
<evidence type="ECO:0000256" key="7">
    <source>
        <dbReference type="SAM" id="Phobius"/>
    </source>
</evidence>
<dbReference type="Proteomes" id="UP001216579">
    <property type="component" value="Unassembled WGS sequence"/>
</dbReference>
<gene>
    <name evidence="9" type="ORF">P3G67_25970</name>
</gene>
<feature type="transmembrane region" description="Helical" evidence="7">
    <location>
        <begin position="115"/>
        <end position="141"/>
    </location>
</feature>
<evidence type="ECO:0000256" key="1">
    <source>
        <dbReference type="ARBA" id="ARBA00004651"/>
    </source>
</evidence>
<dbReference type="InterPro" id="IPR020846">
    <property type="entry name" value="MFS_dom"/>
</dbReference>
<dbReference type="PANTHER" id="PTHR23513">
    <property type="entry name" value="INTEGRAL MEMBRANE EFFLUX PROTEIN-RELATED"/>
    <property type="match status" value="1"/>
</dbReference>
<dbReference type="InterPro" id="IPR036259">
    <property type="entry name" value="MFS_trans_sf"/>
</dbReference>
<evidence type="ECO:0000256" key="6">
    <source>
        <dbReference type="SAM" id="MobiDB-lite"/>
    </source>
</evidence>
<feature type="transmembrane region" description="Helical" evidence="7">
    <location>
        <begin position="48"/>
        <end position="71"/>
    </location>
</feature>